<dbReference type="InterPro" id="IPR007325">
    <property type="entry name" value="KFase/CYL"/>
</dbReference>
<dbReference type="Pfam" id="PF04199">
    <property type="entry name" value="Cyclase"/>
    <property type="match status" value="1"/>
</dbReference>
<proteinExistence type="predicted"/>
<dbReference type="GO" id="GO:0004061">
    <property type="term" value="F:arylformamidase activity"/>
    <property type="evidence" value="ECO:0007669"/>
    <property type="project" value="InterPro"/>
</dbReference>
<gene>
    <name evidence="1" type="ORF">D5S18_06265</name>
</gene>
<dbReference type="InterPro" id="IPR037175">
    <property type="entry name" value="KFase_sf"/>
</dbReference>
<dbReference type="EMBL" id="QZFU01000014">
    <property type="protein sequence ID" value="RJO77898.1"/>
    <property type="molecule type" value="Genomic_DNA"/>
</dbReference>
<evidence type="ECO:0000313" key="2">
    <source>
        <dbReference type="Proteomes" id="UP000266677"/>
    </source>
</evidence>
<dbReference type="SUPFAM" id="SSF102198">
    <property type="entry name" value="Putative cyclase"/>
    <property type="match status" value="1"/>
</dbReference>
<comment type="caution">
    <text evidence="1">The sequence shown here is derived from an EMBL/GenBank/DDBJ whole genome shotgun (WGS) entry which is preliminary data.</text>
</comment>
<keyword evidence="2" id="KW-1185">Reference proteome</keyword>
<accession>A0A3A4KCC0</accession>
<dbReference type="PANTHER" id="PTHR31118:SF12">
    <property type="entry name" value="CYCLASE-LIKE PROTEIN 2"/>
    <property type="match status" value="1"/>
</dbReference>
<dbReference type="Proteomes" id="UP000266677">
    <property type="component" value="Unassembled WGS sequence"/>
</dbReference>
<dbReference type="RefSeq" id="WP_120038879.1">
    <property type="nucleotide sequence ID" value="NZ_QZFU01000014.1"/>
</dbReference>
<reference evidence="1 2" key="1">
    <citation type="submission" date="2018-09" db="EMBL/GenBank/DDBJ databases">
        <title>YIM PH21274 draft genome.</title>
        <authorList>
            <person name="Miao C."/>
        </authorList>
    </citation>
    <scope>NUCLEOTIDE SEQUENCE [LARGE SCALE GENOMIC DNA]</scope>
    <source>
        <strain evidence="1 2">YIM PH 21724</strain>
    </source>
</reference>
<dbReference type="PANTHER" id="PTHR31118">
    <property type="entry name" value="CYCLASE-LIKE PROTEIN 2"/>
    <property type="match status" value="1"/>
</dbReference>
<dbReference type="AlphaFoldDB" id="A0A3A4KCC0"/>
<organism evidence="1 2">
    <name type="scientific">Nocardia panacis</name>
    <dbReference type="NCBI Taxonomy" id="2340916"/>
    <lineage>
        <taxon>Bacteria</taxon>
        <taxon>Bacillati</taxon>
        <taxon>Actinomycetota</taxon>
        <taxon>Actinomycetes</taxon>
        <taxon>Mycobacteriales</taxon>
        <taxon>Nocardiaceae</taxon>
        <taxon>Nocardia</taxon>
    </lineage>
</organism>
<dbReference type="GO" id="GO:0019441">
    <property type="term" value="P:L-tryptophan catabolic process to kynurenine"/>
    <property type="evidence" value="ECO:0007669"/>
    <property type="project" value="InterPro"/>
</dbReference>
<evidence type="ECO:0000313" key="1">
    <source>
        <dbReference type="EMBL" id="RJO77898.1"/>
    </source>
</evidence>
<sequence length="240" mass="26758">MTSEPGERPFRRMVSLSHILDPATTPLYPGDPEFRIDIVDTVPKDGFYLRYVRQGEHTGTHWGAPIHFHTDGLAADQLDLDDLLLPAVRLDLREKCSHDRDYAITVRDIQEWEREHGRIPDQAAVIAWTGWDAKWGTPDFHGTGESAGHQPGFAPETPRWLLDTGRLGRRGALGIDTFGPDLGTDEHYTVSKMLYQEHRISLECLANLADLPPTGAWVLVGGLRYRAGSGSPATIFGLVR</sequence>
<dbReference type="Gene3D" id="3.50.30.50">
    <property type="entry name" value="Putative cyclase"/>
    <property type="match status" value="1"/>
</dbReference>
<protein>
    <submittedName>
        <fullName evidence="1">Cyclase family protein</fullName>
    </submittedName>
</protein>
<dbReference type="OrthoDB" id="7067800at2"/>
<name>A0A3A4KCC0_9NOCA</name>